<organism evidence="2 3">
    <name type="scientific">Mycoplasmopsis pullorum</name>
    <dbReference type="NCBI Taxonomy" id="48003"/>
    <lineage>
        <taxon>Bacteria</taxon>
        <taxon>Bacillati</taxon>
        <taxon>Mycoplasmatota</taxon>
        <taxon>Mycoplasmoidales</taxon>
        <taxon>Metamycoplasmataceae</taxon>
        <taxon>Mycoplasmopsis</taxon>
    </lineage>
</organism>
<dbReference type="InterPro" id="IPR059214">
    <property type="entry name" value="MSC_0882-like"/>
</dbReference>
<feature type="transmembrane region" description="Helical" evidence="1">
    <location>
        <begin position="82"/>
        <end position="107"/>
    </location>
</feature>
<proteinExistence type="predicted"/>
<dbReference type="KEGG" id="mpul:BLA55_03395"/>
<accession>A0A1L4FSV6</accession>
<reference evidence="3" key="1">
    <citation type="submission" date="2016-10" db="EMBL/GenBank/DDBJ databases">
        <authorList>
            <person name="Beylefeld A."/>
            <person name="Abolnik C."/>
        </authorList>
    </citation>
    <scope>NUCLEOTIDE SEQUENCE [LARGE SCALE GENOMIC DNA]</scope>
    <source>
        <strain evidence="3">B359_6</strain>
    </source>
</reference>
<evidence type="ECO:0000313" key="3">
    <source>
        <dbReference type="Proteomes" id="UP000184322"/>
    </source>
</evidence>
<dbReference type="NCBIfam" id="NF045846">
    <property type="entry name" value="MSC0882_dom"/>
    <property type="match status" value="1"/>
</dbReference>
<dbReference type="AlphaFoldDB" id="A0A1L4FSV6"/>
<dbReference type="PRINTS" id="PR00303">
    <property type="entry name" value="SECYTRNLCASE"/>
</dbReference>
<dbReference type="EMBL" id="CP017813">
    <property type="protein sequence ID" value="APJ38679.1"/>
    <property type="molecule type" value="Genomic_DNA"/>
</dbReference>
<name>A0A1L4FSV6_9BACT</name>
<evidence type="ECO:0000313" key="2">
    <source>
        <dbReference type="EMBL" id="APJ38679.1"/>
    </source>
</evidence>
<dbReference type="RefSeq" id="WP_073372684.1">
    <property type="nucleotide sequence ID" value="NZ_CP017813.1"/>
</dbReference>
<feature type="transmembrane region" description="Helical" evidence="1">
    <location>
        <begin position="290"/>
        <end position="312"/>
    </location>
</feature>
<gene>
    <name evidence="2" type="ORF">BLA55_03395</name>
</gene>
<protein>
    <submittedName>
        <fullName evidence="2">Uncharacterized protein</fullName>
    </submittedName>
</protein>
<feature type="transmembrane region" description="Helical" evidence="1">
    <location>
        <begin position="233"/>
        <end position="252"/>
    </location>
</feature>
<dbReference type="STRING" id="48003.BLA55_03395"/>
<keyword evidence="1" id="KW-0472">Membrane</keyword>
<feature type="transmembrane region" description="Helical" evidence="1">
    <location>
        <begin position="119"/>
        <end position="137"/>
    </location>
</feature>
<feature type="transmembrane region" description="Helical" evidence="1">
    <location>
        <begin position="179"/>
        <end position="200"/>
    </location>
</feature>
<dbReference type="Proteomes" id="UP000184322">
    <property type="component" value="Chromosome"/>
</dbReference>
<keyword evidence="3" id="KW-1185">Reference proteome</keyword>
<keyword evidence="1" id="KW-1133">Transmembrane helix</keyword>
<evidence type="ECO:0000256" key="1">
    <source>
        <dbReference type="SAM" id="Phobius"/>
    </source>
</evidence>
<sequence length="318" mass="36810">MKFNPTTFWKFKSNNKSDSAPLQTTNVVNSVVQNSLNMSNSHNSTVPGDTQDNSEGQIPKKLVPQNLSYVIGIVNLQRKTSLLLILISLSFLITSGILIGCWIAKLLENTFFGMTNLKFLLPLILLISLFSLVHFSLKYRFIKRLLISLREDGKQQFYNGTSALFYKEYKKLNLLQLHLNWILAYVVTFYGLFTLIVYLLRHTVIDAGSVDGNYHIQLNISQMLFQSFGNLNTFSLINLLIIIIFSAFIVMWKLIINYKNKLIVATFQEDFYQIEKLVDERKNILNRRYFIGYVILSIIALIPLAILLWKFIRKMIKK</sequence>
<keyword evidence="1" id="KW-0812">Transmembrane</keyword>